<comment type="similarity">
    <text evidence="5">Belongs to the DnaJ family.</text>
</comment>
<comment type="caution">
    <text evidence="9">The sequence shown here is derived from an EMBL/GenBank/DDBJ whole genome shotgun (WGS) entry which is preliminary data.</text>
</comment>
<feature type="domain" description="J" evidence="7">
    <location>
        <begin position="3"/>
        <end position="65"/>
    </location>
</feature>
<accession>A0A2H0N8A9</accession>
<keyword evidence="4 5" id="KW-0862">Zinc</keyword>
<evidence type="ECO:0000259" key="7">
    <source>
        <dbReference type="PROSITE" id="PS50076"/>
    </source>
</evidence>
<dbReference type="Pfam" id="PF00684">
    <property type="entry name" value="DnaJ_CXXCXGXG"/>
    <property type="match status" value="1"/>
</dbReference>
<gene>
    <name evidence="5" type="primary">dnaJ</name>
    <name evidence="9" type="ORF">COV57_00790</name>
</gene>
<dbReference type="InterPro" id="IPR018247">
    <property type="entry name" value="EF_Hand_1_Ca_BS"/>
</dbReference>
<comment type="domain">
    <text evidence="5">The J domain is necessary and sufficient to stimulate DnaK ATPase activity. Zinc center 1 plays an important role in the autonomous, DnaK-independent chaperone activity of DnaJ. Zinc center 2 is essential for interaction with DnaK and for DnaJ activity.</text>
</comment>
<dbReference type="GO" id="GO:0009408">
    <property type="term" value="P:response to heat"/>
    <property type="evidence" value="ECO:0007669"/>
    <property type="project" value="InterPro"/>
</dbReference>
<keyword evidence="1 5" id="KW-0479">Metal-binding</keyword>
<dbReference type="EMBL" id="PCWO01000011">
    <property type="protein sequence ID" value="PIR05119.1"/>
    <property type="molecule type" value="Genomic_DNA"/>
</dbReference>
<keyword evidence="3 5" id="KW-0863">Zinc-finger</keyword>
<dbReference type="SUPFAM" id="SSF57938">
    <property type="entry name" value="DnaJ/Hsp40 cysteine-rich domain"/>
    <property type="match status" value="1"/>
</dbReference>
<dbReference type="PROSITE" id="PS00636">
    <property type="entry name" value="DNAJ_1"/>
    <property type="match status" value="1"/>
</dbReference>
<dbReference type="PRINTS" id="PR00625">
    <property type="entry name" value="JDOMAIN"/>
</dbReference>
<comment type="cofactor">
    <cofactor evidence="5">
        <name>Zn(2+)</name>
        <dbReference type="ChEBI" id="CHEBI:29105"/>
    </cofactor>
    <text evidence="5">Binds 2 Zn(2+) ions per monomer.</text>
</comment>
<dbReference type="InterPro" id="IPR001305">
    <property type="entry name" value="HSP_DnaJ_Cys-rich_dom"/>
</dbReference>
<evidence type="ECO:0000256" key="3">
    <source>
        <dbReference type="ARBA" id="ARBA00022771"/>
    </source>
</evidence>
<dbReference type="CDD" id="cd10747">
    <property type="entry name" value="DnaJ_C"/>
    <property type="match status" value="1"/>
</dbReference>
<dbReference type="SUPFAM" id="SSF46565">
    <property type="entry name" value="Chaperone J-domain"/>
    <property type="match status" value="1"/>
</dbReference>
<proteinExistence type="inferred from homology"/>
<dbReference type="PANTHER" id="PTHR43096">
    <property type="entry name" value="DNAJ HOMOLOG 1, MITOCHONDRIAL-RELATED"/>
    <property type="match status" value="1"/>
</dbReference>
<feature type="domain" description="CR-type" evidence="8">
    <location>
        <begin position="130"/>
        <end position="212"/>
    </location>
</feature>
<reference evidence="9 10" key="1">
    <citation type="submission" date="2017-09" db="EMBL/GenBank/DDBJ databases">
        <title>Depth-based differentiation of microbial function through sediment-hosted aquifers and enrichment of novel symbionts in the deep terrestrial subsurface.</title>
        <authorList>
            <person name="Probst A.J."/>
            <person name="Ladd B."/>
            <person name="Jarett J.K."/>
            <person name="Geller-Mcgrath D.E."/>
            <person name="Sieber C.M."/>
            <person name="Emerson J.B."/>
            <person name="Anantharaman K."/>
            <person name="Thomas B.C."/>
            <person name="Malmstrom R."/>
            <person name="Stieglmeier M."/>
            <person name="Klingl A."/>
            <person name="Woyke T."/>
            <person name="Ryan C.M."/>
            <person name="Banfield J.F."/>
        </authorList>
    </citation>
    <scope>NUCLEOTIDE SEQUENCE [LARGE SCALE GENOMIC DNA]</scope>
    <source>
        <strain evidence="9">CG11_big_fil_rev_8_21_14_0_20_35_14</strain>
    </source>
</reference>
<dbReference type="Proteomes" id="UP000229893">
    <property type="component" value="Unassembled WGS sequence"/>
</dbReference>
<evidence type="ECO:0000256" key="5">
    <source>
        <dbReference type="HAMAP-Rule" id="MF_01152"/>
    </source>
</evidence>
<dbReference type="CDD" id="cd06257">
    <property type="entry name" value="DnaJ"/>
    <property type="match status" value="1"/>
</dbReference>
<dbReference type="PROSITE" id="PS51188">
    <property type="entry name" value="ZF_CR"/>
    <property type="match status" value="1"/>
</dbReference>
<dbReference type="GO" id="GO:0005524">
    <property type="term" value="F:ATP binding"/>
    <property type="evidence" value="ECO:0007669"/>
    <property type="project" value="InterPro"/>
</dbReference>
<sequence length="352" mass="38942">MKDYYKILGLEKGASTDEVKKAYRKLAHRYHPDKKGGSSERFKEVNEAYQILSDANKRKQYDAFGTTDGFGWQGGNPFNGFDFDASGMVDMEDIFDVFFGGGFQGKRKSYKRGSDLQYITQITLEEAYNGIRKKIKFPTQVVCRECVGKGFDKNKGVDICNTCGGRGEIKETRKTFFGSFAKVKECHECFGTGEKPKSTCAKCSGSGKISGEREVEVDILPGVAQGQIIKVAGFGEAGERAASAGDLYIKIDIKNHNQFERRGDDLFMNINLPILDVLSGSDISVKTIAGKNIIISIPVGFNLNESLTVSDQGMPRFGSWGFGNLIISFTVLTPKKISKKAQELIDRLKKEI</sequence>
<dbReference type="HAMAP" id="MF_01152">
    <property type="entry name" value="DnaJ"/>
    <property type="match status" value="1"/>
</dbReference>
<dbReference type="InterPro" id="IPR001623">
    <property type="entry name" value="DnaJ_domain"/>
</dbReference>
<evidence type="ECO:0000256" key="1">
    <source>
        <dbReference type="ARBA" id="ARBA00022723"/>
    </source>
</evidence>
<feature type="repeat" description="CXXCXGXG motif" evidence="5">
    <location>
        <begin position="160"/>
        <end position="167"/>
    </location>
</feature>
<evidence type="ECO:0000256" key="4">
    <source>
        <dbReference type="ARBA" id="ARBA00022833"/>
    </source>
</evidence>
<dbReference type="InterPro" id="IPR036410">
    <property type="entry name" value="HSP_DnaJ_Cys-rich_dom_sf"/>
</dbReference>
<dbReference type="Gene3D" id="2.60.260.20">
    <property type="entry name" value="Urease metallochaperone UreE, N-terminal domain"/>
    <property type="match status" value="2"/>
</dbReference>
<dbReference type="SUPFAM" id="SSF49493">
    <property type="entry name" value="HSP40/DnaJ peptide-binding domain"/>
    <property type="match status" value="2"/>
</dbReference>
<feature type="binding site" evidence="5">
    <location>
        <position position="163"/>
    </location>
    <ligand>
        <name>Zn(2+)</name>
        <dbReference type="ChEBI" id="CHEBI:29105"/>
        <label>2</label>
    </ligand>
</feature>
<dbReference type="InterPro" id="IPR036869">
    <property type="entry name" value="J_dom_sf"/>
</dbReference>
<comment type="subunit">
    <text evidence="5">Homodimer.</text>
</comment>
<evidence type="ECO:0000256" key="2">
    <source>
        <dbReference type="ARBA" id="ARBA00022737"/>
    </source>
</evidence>
<protein>
    <recommendedName>
        <fullName evidence="5">Chaperone protein DnaJ</fullName>
    </recommendedName>
</protein>
<feature type="binding site" evidence="5">
    <location>
        <position position="146"/>
    </location>
    <ligand>
        <name>Zn(2+)</name>
        <dbReference type="ChEBI" id="CHEBI:29105"/>
        <label>1</label>
    </ligand>
</feature>
<dbReference type="GO" id="GO:0005737">
    <property type="term" value="C:cytoplasm"/>
    <property type="evidence" value="ECO:0007669"/>
    <property type="project" value="UniProtKB-SubCell"/>
</dbReference>
<comment type="function">
    <text evidence="5">Participates actively in the response to hyperosmotic and heat shock by preventing the aggregation of stress-denatured proteins and by disaggregating proteins, also in an autonomous, DnaK-independent fashion. Unfolded proteins bind initially to DnaJ; upon interaction with the DnaJ-bound protein, DnaK hydrolyzes its bound ATP, resulting in the formation of a stable complex. GrpE releases ADP from DnaK; ATP binding to DnaK triggers the release of the substrate protein, thus completing the reaction cycle. Several rounds of ATP-dependent interactions between DnaJ, DnaK and GrpE are required for fully efficient folding. Also involved, together with DnaK and GrpE, in the DNA replication of plasmids through activation of initiation proteins.</text>
</comment>
<keyword evidence="5" id="KW-0963">Cytoplasm</keyword>
<keyword evidence="5" id="KW-0346">Stress response</keyword>
<comment type="subcellular location">
    <subcellularLocation>
        <location evidence="5">Cytoplasm</location>
    </subcellularLocation>
</comment>
<dbReference type="Gene3D" id="1.10.287.110">
    <property type="entry name" value="DnaJ domain"/>
    <property type="match status" value="1"/>
</dbReference>
<feature type="binding site" evidence="5">
    <location>
        <position position="189"/>
    </location>
    <ligand>
        <name>Zn(2+)</name>
        <dbReference type="ChEBI" id="CHEBI:29105"/>
        <label>2</label>
    </ligand>
</feature>
<keyword evidence="5" id="KW-0143">Chaperone</keyword>
<feature type="binding site" evidence="5">
    <location>
        <position position="200"/>
    </location>
    <ligand>
        <name>Zn(2+)</name>
        <dbReference type="ChEBI" id="CHEBI:29105"/>
        <label>1</label>
    </ligand>
</feature>
<keyword evidence="2 5" id="KW-0677">Repeat</keyword>
<dbReference type="InterPro" id="IPR008971">
    <property type="entry name" value="HSP40/DnaJ_pept-bd"/>
</dbReference>
<feature type="zinc finger region" description="CR-type" evidence="6">
    <location>
        <begin position="130"/>
        <end position="212"/>
    </location>
</feature>
<feature type="binding site" evidence="5">
    <location>
        <position position="186"/>
    </location>
    <ligand>
        <name>Zn(2+)</name>
        <dbReference type="ChEBI" id="CHEBI:29105"/>
        <label>2</label>
    </ligand>
</feature>
<feature type="binding site" evidence="5">
    <location>
        <position position="143"/>
    </location>
    <ligand>
        <name>Zn(2+)</name>
        <dbReference type="ChEBI" id="CHEBI:29105"/>
        <label>1</label>
    </ligand>
</feature>
<dbReference type="GO" id="GO:0042026">
    <property type="term" value="P:protein refolding"/>
    <property type="evidence" value="ECO:0007669"/>
    <property type="project" value="TreeGrafter"/>
</dbReference>
<dbReference type="AlphaFoldDB" id="A0A2H0N8A9"/>
<dbReference type="SMART" id="SM00271">
    <property type="entry name" value="DnaJ"/>
    <property type="match status" value="1"/>
</dbReference>
<dbReference type="CDD" id="cd10719">
    <property type="entry name" value="DnaJ_zf"/>
    <property type="match status" value="1"/>
</dbReference>
<dbReference type="PROSITE" id="PS00018">
    <property type="entry name" value="EF_HAND_1"/>
    <property type="match status" value="1"/>
</dbReference>
<dbReference type="InterPro" id="IPR018253">
    <property type="entry name" value="DnaJ_domain_CS"/>
</dbReference>
<dbReference type="Pfam" id="PF00226">
    <property type="entry name" value="DnaJ"/>
    <property type="match status" value="1"/>
</dbReference>
<evidence type="ECO:0000313" key="10">
    <source>
        <dbReference type="Proteomes" id="UP000229893"/>
    </source>
</evidence>
<dbReference type="Pfam" id="PF01556">
    <property type="entry name" value="DnaJ_C"/>
    <property type="match status" value="1"/>
</dbReference>
<evidence type="ECO:0000313" key="9">
    <source>
        <dbReference type="EMBL" id="PIR05119.1"/>
    </source>
</evidence>
<evidence type="ECO:0000259" key="8">
    <source>
        <dbReference type="PROSITE" id="PS51188"/>
    </source>
</evidence>
<organism evidence="9 10">
    <name type="scientific">Candidatus Liptonbacteria bacterium CG11_big_fil_rev_8_21_14_0_20_35_14</name>
    <dbReference type="NCBI Taxonomy" id="1974634"/>
    <lineage>
        <taxon>Bacteria</taxon>
        <taxon>Candidatus Liptoniibacteriota</taxon>
    </lineage>
</organism>
<feature type="binding site" evidence="5">
    <location>
        <position position="160"/>
    </location>
    <ligand>
        <name>Zn(2+)</name>
        <dbReference type="ChEBI" id="CHEBI:29105"/>
        <label>2</label>
    </ligand>
</feature>
<keyword evidence="5" id="KW-0235">DNA replication</keyword>
<dbReference type="GO" id="GO:0008270">
    <property type="term" value="F:zinc ion binding"/>
    <property type="evidence" value="ECO:0007669"/>
    <property type="project" value="UniProtKB-UniRule"/>
</dbReference>
<name>A0A2H0N8A9_9BACT</name>
<feature type="repeat" description="CXXCXGXG motif" evidence="5">
    <location>
        <begin position="200"/>
        <end position="207"/>
    </location>
</feature>
<dbReference type="InterPro" id="IPR002939">
    <property type="entry name" value="DnaJ_C"/>
</dbReference>
<dbReference type="FunFam" id="2.60.260.20:FF:000013">
    <property type="entry name" value="DnaJ subfamily B member 11"/>
    <property type="match status" value="1"/>
</dbReference>
<feature type="binding site" evidence="5">
    <location>
        <position position="203"/>
    </location>
    <ligand>
        <name>Zn(2+)</name>
        <dbReference type="ChEBI" id="CHEBI:29105"/>
        <label>1</label>
    </ligand>
</feature>
<dbReference type="InterPro" id="IPR012724">
    <property type="entry name" value="DnaJ"/>
</dbReference>
<dbReference type="GO" id="GO:0031072">
    <property type="term" value="F:heat shock protein binding"/>
    <property type="evidence" value="ECO:0007669"/>
    <property type="project" value="InterPro"/>
</dbReference>
<dbReference type="GO" id="GO:0051082">
    <property type="term" value="F:unfolded protein binding"/>
    <property type="evidence" value="ECO:0007669"/>
    <property type="project" value="UniProtKB-UniRule"/>
</dbReference>
<evidence type="ECO:0000256" key="6">
    <source>
        <dbReference type="PROSITE-ProRule" id="PRU00546"/>
    </source>
</evidence>
<feature type="repeat" description="CXXCXGXG motif" evidence="5">
    <location>
        <begin position="143"/>
        <end position="150"/>
    </location>
</feature>
<dbReference type="PANTHER" id="PTHR43096:SF10">
    <property type="entry name" value="CHAPERONE PROTEIN DNAJ A6, CHLOROPLASTIC"/>
    <property type="match status" value="1"/>
</dbReference>
<dbReference type="PROSITE" id="PS50076">
    <property type="entry name" value="DNAJ_2"/>
    <property type="match status" value="1"/>
</dbReference>
<feature type="repeat" description="CXXCXGXG motif" evidence="5">
    <location>
        <begin position="186"/>
        <end position="193"/>
    </location>
</feature>
<dbReference type="GO" id="GO:0006260">
    <property type="term" value="P:DNA replication"/>
    <property type="evidence" value="ECO:0007669"/>
    <property type="project" value="UniProtKB-KW"/>
</dbReference>
<dbReference type="Gene3D" id="2.10.230.10">
    <property type="entry name" value="Heat shock protein DnaJ, cysteine-rich domain"/>
    <property type="match status" value="1"/>
</dbReference>